<evidence type="ECO:0000313" key="1">
    <source>
        <dbReference type="EMBL" id="MBB6547033.1"/>
    </source>
</evidence>
<sequence>MPWVAPAGPRQAKSYSQVRPPARTWASAVQVVGMRTRTSDRSLAAASSAYATRWA</sequence>
<comment type="caution">
    <text evidence="1">The sequence shown here is derived from an EMBL/GenBank/DDBJ whole genome shotgun (WGS) entry which is preliminary data.</text>
</comment>
<proteinExistence type="predicted"/>
<dbReference type="AlphaFoldDB" id="A0A7X0TX49"/>
<keyword evidence="2" id="KW-1185">Reference proteome</keyword>
<reference evidence="1 2" key="1">
    <citation type="submission" date="2020-08" db="EMBL/GenBank/DDBJ databases">
        <title>Sequencing the genomes of 1000 actinobacteria strains.</title>
        <authorList>
            <person name="Klenk H.-P."/>
        </authorList>
    </citation>
    <scope>NUCLEOTIDE SEQUENCE [LARGE SCALE GENOMIC DNA]</scope>
    <source>
        <strain evidence="1 2">DSM 43768</strain>
    </source>
</reference>
<organism evidence="1 2">
    <name type="scientific">Nonomuraea rubra</name>
    <dbReference type="NCBI Taxonomy" id="46180"/>
    <lineage>
        <taxon>Bacteria</taxon>
        <taxon>Bacillati</taxon>
        <taxon>Actinomycetota</taxon>
        <taxon>Actinomycetes</taxon>
        <taxon>Streptosporangiales</taxon>
        <taxon>Streptosporangiaceae</taxon>
        <taxon>Nonomuraea</taxon>
    </lineage>
</organism>
<protein>
    <submittedName>
        <fullName evidence="1">Uncharacterized protein</fullName>
    </submittedName>
</protein>
<evidence type="ECO:0000313" key="2">
    <source>
        <dbReference type="Proteomes" id="UP000565579"/>
    </source>
</evidence>
<dbReference type="EMBL" id="JACHMI010000001">
    <property type="protein sequence ID" value="MBB6547033.1"/>
    <property type="molecule type" value="Genomic_DNA"/>
</dbReference>
<gene>
    <name evidence="1" type="ORF">HD593_001828</name>
</gene>
<accession>A0A7X0TX49</accession>
<dbReference type="Proteomes" id="UP000565579">
    <property type="component" value="Unassembled WGS sequence"/>
</dbReference>
<name>A0A7X0TX49_9ACTN</name>